<dbReference type="GO" id="GO:0000166">
    <property type="term" value="F:nucleotide binding"/>
    <property type="evidence" value="ECO:0007669"/>
    <property type="project" value="InterPro"/>
</dbReference>
<dbReference type="OrthoDB" id="9815825at2"/>
<gene>
    <name evidence="4" type="ORF">SY83_07855</name>
</gene>
<dbReference type="InterPro" id="IPR000683">
    <property type="entry name" value="Gfo/Idh/MocA-like_OxRdtase_N"/>
</dbReference>
<dbReference type="SUPFAM" id="SSF51735">
    <property type="entry name" value="NAD(P)-binding Rossmann-fold domains"/>
    <property type="match status" value="1"/>
</dbReference>
<evidence type="ECO:0000313" key="4">
    <source>
        <dbReference type="EMBL" id="ANE46199.1"/>
    </source>
</evidence>
<dbReference type="Proteomes" id="UP000076927">
    <property type="component" value="Chromosome"/>
</dbReference>
<dbReference type="PANTHER" id="PTHR43818">
    <property type="entry name" value="BCDNA.GH03377"/>
    <property type="match status" value="1"/>
</dbReference>
<dbReference type="Pfam" id="PF01408">
    <property type="entry name" value="GFO_IDH_MocA"/>
    <property type="match status" value="1"/>
</dbReference>
<sequence length="372" mass="41805">MEDIRVGIIGTGFSATFHLEALRRLNYVKVIAIAGTSLVKARQCADQYGIPKAYGDAMELIRDPEVEVIHNCTSNEVHFKYNKEVLLAGKHLLSEKPLAMRSSETAELADLANRSPGISGVCFIYRHFPMVTQARQMLANGEYGKVHLMCGGYMQDWLLHKTDYNWRLHPDKSGVTRAIADIGSHWCDLTQYILCRKITEVFADLQIVHPVRYGPDQAPITVSTEDCGSVLVHFEDGIKGVFTVSQVSAGSKNKLTFDLSAEHGSLRWDQESPNQLWVGRRDVPNFHMDRDPLILGADALSYIHYPGGHQEGWPDGVKNLFLSFYNRIQDRKQGEEKAQYGFATISEGHGIMKIIDAIVESHRTRSWVTVSE</sequence>
<dbReference type="EMBL" id="CP011388">
    <property type="protein sequence ID" value="ANE46199.1"/>
    <property type="molecule type" value="Genomic_DNA"/>
</dbReference>
<dbReference type="KEGG" id="pswu:SY83_07855"/>
<feature type="domain" description="GFO/IDH/MocA-like oxidoreductase" evidence="3">
    <location>
        <begin position="132"/>
        <end position="267"/>
    </location>
</feature>
<evidence type="ECO:0000313" key="5">
    <source>
        <dbReference type="Proteomes" id="UP000076927"/>
    </source>
</evidence>
<dbReference type="Pfam" id="PF22725">
    <property type="entry name" value="GFO_IDH_MocA_C3"/>
    <property type="match status" value="1"/>
</dbReference>
<dbReference type="STRING" id="1178515.SY83_07855"/>
<dbReference type="Gene3D" id="3.40.50.720">
    <property type="entry name" value="NAD(P)-binding Rossmann-like Domain"/>
    <property type="match status" value="1"/>
</dbReference>
<keyword evidence="1" id="KW-0560">Oxidoreductase</keyword>
<dbReference type="PATRIC" id="fig|1178515.4.peg.1559"/>
<evidence type="ECO:0000256" key="1">
    <source>
        <dbReference type="ARBA" id="ARBA00023002"/>
    </source>
</evidence>
<feature type="domain" description="Gfo/Idh/MocA-like oxidoreductase N-terminal" evidence="2">
    <location>
        <begin position="4"/>
        <end position="116"/>
    </location>
</feature>
<accession>A0A172TGM3</accession>
<name>A0A172TGM3_9BACL</name>
<dbReference type="SUPFAM" id="SSF55347">
    <property type="entry name" value="Glyceraldehyde-3-phosphate dehydrogenase-like, C-terminal domain"/>
    <property type="match status" value="1"/>
</dbReference>
<keyword evidence="5" id="KW-1185">Reference proteome</keyword>
<dbReference type="PANTHER" id="PTHR43818:SF11">
    <property type="entry name" value="BCDNA.GH03377"/>
    <property type="match status" value="1"/>
</dbReference>
<dbReference type="Gene3D" id="3.30.360.10">
    <property type="entry name" value="Dihydrodipicolinate Reductase, domain 2"/>
    <property type="match status" value="1"/>
</dbReference>
<evidence type="ECO:0000259" key="3">
    <source>
        <dbReference type="Pfam" id="PF22725"/>
    </source>
</evidence>
<dbReference type="AlphaFoldDB" id="A0A172TGM3"/>
<dbReference type="InterPro" id="IPR050463">
    <property type="entry name" value="Gfo/Idh/MocA_oxidrdct_glycsds"/>
</dbReference>
<dbReference type="GO" id="GO:0016491">
    <property type="term" value="F:oxidoreductase activity"/>
    <property type="evidence" value="ECO:0007669"/>
    <property type="project" value="UniProtKB-KW"/>
</dbReference>
<organism evidence="4 5">
    <name type="scientific">Paenibacillus swuensis</name>
    <dbReference type="NCBI Taxonomy" id="1178515"/>
    <lineage>
        <taxon>Bacteria</taxon>
        <taxon>Bacillati</taxon>
        <taxon>Bacillota</taxon>
        <taxon>Bacilli</taxon>
        <taxon>Bacillales</taxon>
        <taxon>Paenibacillaceae</taxon>
        <taxon>Paenibacillus</taxon>
    </lineage>
</organism>
<dbReference type="InterPro" id="IPR055170">
    <property type="entry name" value="GFO_IDH_MocA-like_dom"/>
</dbReference>
<proteinExistence type="predicted"/>
<reference evidence="4 5" key="1">
    <citation type="submission" date="2015-01" db="EMBL/GenBank/DDBJ databases">
        <title>Paenibacillus swuensis/DY6/whole genome sequencing.</title>
        <authorList>
            <person name="Kim M.K."/>
            <person name="Srinivasan S."/>
            <person name="Lee J.-J."/>
        </authorList>
    </citation>
    <scope>NUCLEOTIDE SEQUENCE [LARGE SCALE GENOMIC DNA]</scope>
    <source>
        <strain evidence="4 5">DY6</strain>
    </source>
</reference>
<dbReference type="RefSeq" id="WP_068605733.1">
    <property type="nucleotide sequence ID" value="NZ_CP011388.1"/>
</dbReference>
<evidence type="ECO:0000259" key="2">
    <source>
        <dbReference type="Pfam" id="PF01408"/>
    </source>
</evidence>
<dbReference type="InterPro" id="IPR036291">
    <property type="entry name" value="NAD(P)-bd_dom_sf"/>
</dbReference>
<protein>
    <submittedName>
        <fullName evidence="4">Dehydrogenase</fullName>
    </submittedName>
</protein>